<accession>A0ABP0Z3S9</accession>
<reference evidence="1 2" key="1">
    <citation type="submission" date="2024-03" db="EMBL/GenBank/DDBJ databases">
        <authorList>
            <person name="Gkanogiannis A."/>
            <person name="Becerra Lopez-Lavalle L."/>
        </authorList>
    </citation>
    <scope>NUCLEOTIDE SEQUENCE [LARGE SCALE GENOMIC DNA]</scope>
</reference>
<evidence type="ECO:0000313" key="1">
    <source>
        <dbReference type="EMBL" id="CAK9325971.1"/>
    </source>
</evidence>
<organism evidence="1 2">
    <name type="scientific">Citrullus colocynthis</name>
    <name type="common">colocynth</name>
    <dbReference type="NCBI Taxonomy" id="252529"/>
    <lineage>
        <taxon>Eukaryota</taxon>
        <taxon>Viridiplantae</taxon>
        <taxon>Streptophyta</taxon>
        <taxon>Embryophyta</taxon>
        <taxon>Tracheophyta</taxon>
        <taxon>Spermatophyta</taxon>
        <taxon>Magnoliopsida</taxon>
        <taxon>eudicotyledons</taxon>
        <taxon>Gunneridae</taxon>
        <taxon>Pentapetalae</taxon>
        <taxon>rosids</taxon>
        <taxon>fabids</taxon>
        <taxon>Cucurbitales</taxon>
        <taxon>Cucurbitaceae</taxon>
        <taxon>Benincaseae</taxon>
        <taxon>Citrullus</taxon>
    </lineage>
</organism>
<proteinExistence type="predicted"/>
<evidence type="ECO:0000313" key="2">
    <source>
        <dbReference type="Proteomes" id="UP001642487"/>
    </source>
</evidence>
<dbReference type="EMBL" id="OZ021741">
    <property type="protein sequence ID" value="CAK9325971.1"/>
    <property type="molecule type" value="Genomic_DNA"/>
</dbReference>
<dbReference type="Proteomes" id="UP001642487">
    <property type="component" value="Chromosome 7"/>
</dbReference>
<name>A0ABP0Z3S9_9ROSI</name>
<gene>
    <name evidence="1" type="ORF">CITCOLO1_LOCUS18263</name>
</gene>
<protein>
    <submittedName>
        <fullName evidence="1">Uncharacterized protein</fullName>
    </submittedName>
</protein>
<keyword evidence="2" id="KW-1185">Reference proteome</keyword>
<sequence length="99" mass="11709">MNYNASLSYLLMTNLIIARSVPWEKNFCSELLNRQVQYDYLRSYLYLDFVIRVIIDVEALEEEEKEVEEGMQNLLADPIIDPSQLDIRAHDVKMRPVEQ</sequence>